<dbReference type="EMBL" id="CM045761">
    <property type="protein sequence ID" value="KAI8014918.1"/>
    <property type="molecule type" value="Genomic_DNA"/>
</dbReference>
<dbReference type="Proteomes" id="UP001060215">
    <property type="component" value="Chromosome 4"/>
</dbReference>
<protein>
    <submittedName>
        <fullName evidence="1">Heat shock protein 90-4</fullName>
    </submittedName>
</protein>
<name>A0ACC0HPU6_9ERIC</name>
<comment type="caution">
    <text evidence="1">The sequence shown here is derived from an EMBL/GenBank/DDBJ whole genome shotgun (WGS) entry which is preliminary data.</text>
</comment>
<proteinExistence type="predicted"/>
<organism evidence="1 2">
    <name type="scientific">Camellia lanceoleosa</name>
    <dbReference type="NCBI Taxonomy" id="1840588"/>
    <lineage>
        <taxon>Eukaryota</taxon>
        <taxon>Viridiplantae</taxon>
        <taxon>Streptophyta</taxon>
        <taxon>Embryophyta</taxon>
        <taxon>Tracheophyta</taxon>
        <taxon>Spermatophyta</taxon>
        <taxon>Magnoliopsida</taxon>
        <taxon>eudicotyledons</taxon>
        <taxon>Gunneridae</taxon>
        <taxon>Pentapetalae</taxon>
        <taxon>asterids</taxon>
        <taxon>Ericales</taxon>
        <taxon>Theaceae</taxon>
        <taxon>Camellia</taxon>
    </lineage>
</organism>
<evidence type="ECO:0000313" key="1">
    <source>
        <dbReference type="EMBL" id="KAI8014918.1"/>
    </source>
</evidence>
<gene>
    <name evidence="1" type="ORF">LOK49_LG05G03736</name>
</gene>
<evidence type="ECO:0000313" key="2">
    <source>
        <dbReference type="Proteomes" id="UP001060215"/>
    </source>
</evidence>
<reference evidence="1 2" key="1">
    <citation type="journal article" date="2022" name="Plant J.">
        <title>Chromosome-level genome of Camellia lanceoleosa provides a valuable resource for understanding genome evolution and self-incompatibility.</title>
        <authorList>
            <person name="Gong W."/>
            <person name="Xiao S."/>
            <person name="Wang L."/>
            <person name="Liao Z."/>
            <person name="Chang Y."/>
            <person name="Mo W."/>
            <person name="Hu G."/>
            <person name="Li W."/>
            <person name="Zhao G."/>
            <person name="Zhu H."/>
            <person name="Hu X."/>
            <person name="Ji K."/>
            <person name="Xiang X."/>
            <person name="Song Q."/>
            <person name="Yuan D."/>
            <person name="Jin S."/>
            <person name="Zhang L."/>
        </authorList>
    </citation>
    <scope>NUCLEOTIDE SEQUENCE [LARGE SCALE GENOMIC DNA]</scope>
    <source>
        <strain evidence="1">SQ_2022a</strain>
    </source>
</reference>
<keyword evidence="2" id="KW-1185">Reference proteome</keyword>
<accession>A0ACC0HPU6</accession>
<keyword evidence="1" id="KW-0346">Stress response</keyword>
<sequence>MGTMVPGIKTGRRKRATSANVLSASEACPPGIGTPLMCSDETQPPDDTQTVVEETQPGGVVKLVAKAVKSDLSASRLNYWYFNCAANVTTGLLLANFGSTYRDINIESAAVFVALARWHFQQQALDKIRFESLTDKSKLDAQPELFIHIIPDKINNTLTIIDSGIGMTMADLVNNLGTIVRSGTKELMEALAASADVSMIGQFGAKEKENED</sequence>